<evidence type="ECO:0000256" key="1">
    <source>
        <dbReference type="SAM" id="MobiDB-lite"/>
    </source>
</evidence>
<protein>
    <recommendedName>
        <fullName evidence="4">Antitoxin</fullName>
    </recommendedName>
</protein>
<dbReference type="AlphaFoldDB" id="A0A8J3FWN3"/>
<keyword evidence="3" id="KW-1185">Reference proteome</keyword>
<accession>A0A8J3FWN3</accession>
<sequence length="67" mass="7256">MSILDKLKELVTGREQQVKEGVDKAADIADEKTGGKYTDQIDTARDKIGEQLGGNEPPAEGEQQNPT</sequence>
<reference evidence="2" key="1">
    <citation type="journal article" date="2014" name="Int. J. Syst. Evol. Microbiol.">
        <title>Complete genome sequence of Corynebacterium casei LMG S-19264T (=DSM 44701T), isolated from a smear-ripened cheese.</title>
        <authorList>
            <consortium name="US DOE Joint Genome Institute (JGI-PGF)"/>
            <person name="Walter F."/>
            <person name="Albersmeier A."/>
            <person name="Kalinowski J."/>
            <person name="Ruckert C."/>
        </authorList>
    </citation>
    <scope>NUCLEOTIDE SEQUENCE</scope>
    <source>
        <strain evidence="2">CGMCC 4.5737</strain>
    </source>
</reference>
<evidence type="ECO:0008006" key="4">
    <source>
        <dbReference type="Google" id="ProtNLM"/>
    </source>
</evidence>
<gene>
    <name evidence="2" type="ORF">GCM10012275_49770</name>
</gene>
<dbReference type="Pfam" id="PF14013">
    <property type="entry name" value="MT0933_antitox"/>
    <property type="match status" value="1"/>
</dbReference>
<reference evidence="2" key="2">
    <citation type="submission" date="2020-09" db="EMBL/GenBank/DDBJ databases">
        <authorList>
            <person name="Sun Q."/>
            <person name="Zhou Y."/>
        </authorList>
    </citation>
    <scope>NUCLEOTIDE SEQUENCE</scope>
    <source>
        <strain evidence="2">CGMCC 4.5737</strain>
    </source>
</reference>
<dbReference type="EMBL" id="BMMK01000030">
    <property type="protein sequence ID" value="GGM73194.1"/>
    <property type="molecule type" value="Genomic_DNA"/>
</dbReference>
<proteinExistence type="predicted"/>
<comment type="caution">
    <text evidence="2">The sequence shown here is derived from an EMBL/GenBank/DDBJ whole genome shotgun (WGS) entry which is preliminary data.</text>
</comment>
<evidence type="ECO:0000313" key="3">
    <source>
        <dbReference type="Proteomes" id="UP000637578"/>
    </source>
</evidence>
<dbReference type="Proteomes" id="UP000637578">
    <property type="component" value="Unassembled WGS sequence"/>
</dbReference>
<feature type="region of interest" description="Disordered" evidence="1">
    <location>
        <begin position="47"/>
        <end position="67"/>
    </location>
</feature>
<dbReference type="InterPro" id="IPR028037">
    <property type="entry name" value="Antitoxin_Rv0909/MT0933"/>
</dbReference>
<dbReference type="RefSeq" id="WP_189060850.1">
    <property type="nucleotide sequence ID" value="NZ_BMMK01000030.1"/>
</dbReference>
<evidence type="ECO:0000313" key="2">
    <source>
        <dbReference type="EMBL" id="GGM73194.1"/>
    </source>
</evidence>
<organism evidence="2 3">
    <name type="scientific">Longimycelium tulufanense</name>
    <dbReference type="NCBI Taxonomy" id="907463"/>
    <lineage>
        <taxon>Bacteria</taxon>
        <taxon>Bacillati</taxon>
        <taxon>Actinomycetota</taxon>
        <taxon>Actinomycetes</taxon>
        <taxon>Pseudonocardiales</taxon>
        <taxon>Pseudonocardiaceae</taxon>
        <taxon>Longimycelium</taxon>
    </lineage>
</organism>
<name>A0A8J3FWN3_9PSEU</name>